<sequence length="144" mass="16514">MPFSTFRMTSQVNVLMDAPTVRTRLLSPPPSSHHNDYFFIYVSTIVTITVLLSSAFLVWRWGLQGLGTHLSVALAIALLIFNAYLGARAWADLHQQNKVFLKYQIHRSVPHIQPTEKFCRSTASPVWIERNAYYEEGRSEHHSL</sequence>
<dbReference type="AlphaFoldDB" id="A0A016U2D4"/>
<evidence type="ECO:0000313" key="3">
    <source>
        <dbReference type="Proteomes" id="UP000024635"/>
    </source>
</evidence>
<dbReference type="OrthoDB" id="10342976at2759"/>
<proteinExistence type="predicted"/>
<organism evidence="2 3">
    <name type="scientific">Ancylostoma ceylanicum</name>
    <dbReference type="NCBI Taxonomy" id="53326"/>
    <lineage>
        <taxon>Eukaryota</taxon>
        <taxon>Metazoa</taxon>
        <taxon>Ecdysozoa</taxon>
        <taxon>Nematoda</taxon>
        <taxon>Chromadorea</taxon>
        <taxon>Rhabditida</taxon>
        <taxon>Rhabditina</taxon>
        <taxon>Rhabditomorpha</taxon>
        <taxon>Strongyloidea</taxon>
        <taxon>Ancylostomatidae</taxon>
        <taxon>Ancylostomatinae</taxon>
        <taxon>Ancylostoma</taxon>
    </lineage>
</organism>
<gene>
    <name evidence="2" type="primary">Acey_s0064.g3520</name>
    <name evidence="2" type="ORF">Y032_0064g3520</name>
</gene>
<name>A0A016U2D4_9BILA</name>
<comment type="caution">
    <text evidence="2">The sequence shown here is derived from an EMBL/GenBank/DDBJ whole genome shotgun (WGS) entry which is preliminary data.</text>
</comment>
<dbReference type="Proteomes" id="UP000024635">
    <property type="component" value="Unassembled WGS sequence"/>
</dbReference>
<feature type="transmembrane region" description="Helical" evidence="1">
    <location>
        <begin position="38"/>
        <end position="59"/>
    </location>
</feature>
<dbReference type="EMBL" id="JARK01001400">
    <property type="protein sequence ID" value="EYC08768.1"/>
    <property type="molecule type" value="Genomic_DNA"/>
</dbReference>
<keyword evidence="1" id="KW-1133">Transmembrane helix</keyword>
<feature type="transmembrane region" description="Helical" evidence="1">
    <location>
        <begin position="71"/>
        <end position="91"/>
    </location>
</feature>
<evidence type="ECO:0000313" key="2">
    <source>
        <dbReference type="EMBL" id="EYC08768.1"/>
    </source>
</evidence>
<keyword evidence="1" id="KW-0812">Transmembrane</keyword>
<keyword evidence="3" id="KW-1185">Reference proteome</keyword>
<evidence type="ECO:0000256" key="1">
    <source>
        <dbReference type="SAM" id="Phobius"/>
    </source>
</evidence>
<keyword evidence="1" id="KW-0472">Membrane</keyword>
<accession>A0A016U2D4</accession>
<protein>
    <submittedName>
        <fullName evidence="2">Uncharacterized protein</fullName>
    </submittedName>
</protein>
<reference evidence="3" key="1">
    <citation type="journal article" date="2015" name="Nat. Genet.">
        <title>The genome and transcriptome of the zoonotic hookworm Ancylostoma ceylanicum identify infection-specific gene families.</title>
        <authorList>
            <person name="Schwarz E.M."/>
            <person name="Hu Y."/>
            <person name="Antoshechkin I."/>
            <person name="Miller M.M."/>
            <person name="Sternberg P.W."/>
            <person name="Aroian R.V."/>
        </authorList>
    </citation>
    <scope>NUCLEOTIDE SEQUENCE</scope>
    <source>
        <strain evidence="3">HY135</strain>
    </source>
</reference>